<keyword evidence="8" id="KW-0170">Cobalt</keyword>
<evidence type="ECO:0000256" key="10">
    <source>
        <dbReference type="ARBA" id="ARBA00038976"/>
    </source>
</evidence>
<comment type="similarity">
    <text evidence="12">Belongs to the peptidase M20C family.</text>
</comment>
<evidence type="ECO:0000256" key="14">
    <source>
        <dbReference type="ARBA" id="ARBA00075285"/>
    </source>
</evidence>
<keyword evidence="7" id="KW-0482">Metalloprotease</keyword>
<evidence type="ECO:0000259" key="18">
    <source>
        <dbReference type="Pfam" id="PF07687"/>
    </source>
</evidence>
<proteinExistence type="inferred from homology"/>
<dbReference type="FunFam" id="3.40.630.10:FF:000015">
    <property type="entry name" value="Aminoacyl-histidine dipeptidase PepD"/>
    <property type="match status" value="1"/>
</dbReference>
<evidence type="ECO:0000256" key="7">
    <source>
        <dbReference type="ARBA" id="ARBA00023049"/>
    </source>
</evidence>
<dbReference type="FunFam" id="3.40.630.10:FF:000018">
    <property type="entry name" value="Aminoacyl-histidine dipeptidase PepD"/>
    <property type="match status" value="1"/>
</dbReference>
<comment type="cofactor">
    <cofactor evidence="1">
        <name>Co(2+)</name>
        <dbReference type="ChEBI" id="CHEBI:48828"/>
    </cofactor>
</comment>
<dbReference type="GO" id="GO:0005829">
    <property type="term" value="C:cytosol"/>
    <property type="evidence" value="ECO:0007669"/>
    <property type="project" value="TreeGrafter"/>
</dbReference>
<reference evidence="19 20" key="1">
    <citation type="journal article" date="2015" name="Microbiome">
        <title>Genomic resolution of linkages in carbon, nitrogen, and sulfur cycling among widespread estuary sediment bacteria.</title>
        <authorList>
            <person name="Baker B.J."/>
            <person name="Lazar C.S."/>
            <person name="Teske A.P."/>
            <person name="Dick G.J."/>
        </authorList>
    </citation>
    <scope>NUCLEOTIDE SEQUENCE [LARGE SCALE GENOMIC DNA]</scope>
    <source>
        <strain evidence="19">DG_54_3</strain>
    </source>
</reference>
<dbReference type="Pfam" id="PF07687">
    <property type="entry name" value="M20_dimer"/>
    <property type="match status" value="1"/>
</dbReference>
<comment type="catalytic activity">
    <reaction evidence="9">
        <text>Hydrolysis of dipeptides, preferentially hydrophobic dipeptides including prolyl amino acids.</text>
        <dbReference type="EC" id="3.4.13.18"/>
    </reaction>
</comment>
<dbReference type="Pfam" id="PF01546">
    <property type="entry name" value="Peptidase_M20"/>
    <property type="match status" value="1"/>
</dbReference>
<accession>A0A0S7Y3M4</accession>
<dbReference type="PRINTS" id="PR00934">
    <property type="entry name" value="XHISDIPTASE"/>
</dbReference>
<evidence type="ECO:0000256" key="2">
    <source>
        <dbReference type="ARBA" id="ARBA00001947"/>
    </source>
</evidence>
<evidence type="ECO:0000256" key="8">
    <source>
        <dbReference type="ARBA" id="ARBA00023285"/>
    </source>
</evidence>
<dbReference type="GO" id="GO:0006508">
    <property type="term" value="P:proteolysis"/>
    <property type="evidence" value="ECO:0007669"/>
    <property type="project" value="UniProtKB-KW"/>
</dbReference>
<comment type="cofactor">
    <cofactor evidence="2">
        <name>Zn(2+)</name>
        <dbReference type="ChEBI" id="CHEBI:29105"/>
    </cofactor>
</comment>
<evidence type="ECO:0000256" key="15">
    <source>
        <dbReference type="ARBA" id="ARBA00076004"/>
    </source>
</evidence>
<keyword evidence="4" id="KW-0479">Metal-binding</keyword>
<dbReference type="EMBL" id="LIZX01000027">
    <property type="protein sequence ID" value="KPJ69304.1"/>
    <property type="molecule type" value="Genomic_DNA"/>
</dbReference>
<evidence type="ECO:0000256" key="17">
    <source>
        <dbReference type="ARBA" id="ARBA00078074"/>
    </source>
</evidence>
<evidence type="ECO:0000256" key="4">
    <source>
        <dbReference type="ARBA" id="ARBA00022723"/>
    </source>
</evidence>
<evidence type="ECO:0000256" key="16">
    <source>
        <dbReference type="ARBA" id="ARBA00077688"/>
    </source>
</evidence>
<evidence type="ECO:0000256" key="5">
    <source>
        <dbReference type="ARBA" id="ARBA00022801"/>
    </source>
</evidence>
<dbReference type="InterPro" id="IPR001160">
    <property type="entry name" value="Peptidase_M20C"/>
</dbReference>
<feature type="domain" description="Peptidase M20 dimerisation" evidence="18">
    <location>
        <begin position="208"/>
        <end position="292"/>
    </location>
</feature>
<dbReference type="AlphaFoldDB" id="A0A0S7Y3M4"/>
<evidence type="ECO:0000256" key="11">
    <source>
        <dbReference type="ARBA" id="ARBA00044252"/>
    </source>
</evidence>
<comment type="caution">
    <text evidence="19">The sequence shown here is derived from an EMBL/GenBank/DDBJ whole genome shotgun (WGS) entry which is preliminary data.</text>
</comment>
<dbReference type="PATRIC" id="fig|1703775.3.peg.1155"/>
<name>A0A0S7Y3M4_UNCSA</name>
<dbReference type="NCBIfam" id="TIGR01893">
    <property type="entry name" value="aa-his-dipept"/>
    <property type="match status" value="1"/>
</dbReference>
<dbReference type="SUPFAM" id="SSF53187">
    <property type="entry name" value="Zn-dependent exopeptidases"/>
    <property type="match status" value="1"/>
</dbReference>
<organism evidence="19 20">
    <name type="scientific">candidate division WOR-1 bacterium DG_54_3</name>
    <dbReference type="NCBI Taxonomy" id="1703775"/>
    <lineage>
        <taxon>Bacteria</taxon>
        <taxon>Bacillati</taxon>
        <taxon>Saganbacteria</taxon>
    </lineage>
</organism>
<dbReference type="CDD" id="cd03890">
    <property type="entry name" value="M20_pepD"/>
    <property type="match status" value="1"/>
</dbReference>
<evidence type="ECO:0000256" key="12">
    <source>
        <dbReference type="ARBA" id="ARBA00061423"/>
    </source>
</evidence>
<protein>
    <recommendedName>
        <fullName evidence="13">Cytosol non-specific dipeptidase</fullName>
        <ecNumber evidence="10">3.4.13.18</ecNumber>
    </recommendedName>
    <alternativeName>
        <fullName evidence="16">Aminoacyl-histidine dipeptidase</fullName>
    </alternativeName>
    <alternativeName>
        <fullName evidence="15">Beta-alanyl-histidine dipeptidase</fullName>
    </alternativeName>
    <alternativeName>
        <fullName evidence="14">Carnosinase</fullName>
    </alternativeName>
    <alternativeName>
        <fullName evidence="11">Peptidase D</fullName>
    </alternativeName>
    <alternativeName>
        <fullName evidence="17">Xaa-His dipeptidase</fullName>
    </alternativeName>
</protein>
<dbReference type="PANTHER" id="PTHR43501">
    <property type="entry name" value="CYTOSOL NON-SPECIFIC DIPEPTIDASE"/>
    <property type="match status" value="1"/>
</dbReference>
<dbReference type="Gene3D" id="3.40.630.10">
    <property type="entry name" value="Zn peptidases"/>
    <property type="match status" value="2"/>
</dbReference>
<evidence type="ECO:0000313" key="20">
    <source>
        <dbReference type="Proteomes" id="UP000051861"/>
    </source>
</evidence>
<evidence type="ECO:0000256" key="9">
    <source>
        <dbReference type="ARBA" id="ARBA00036421"/>
    </source>
</evidence>
<dbReference type="GO" id="GO:0070573">
    <property type="term" value="F:metallodipeptidase activity"/>
    <property type="evidence" value="ECO:0007669"/>
    <property type="project" value="TreeGrafter"/>
</dbReference>
<dbReference type="EC" id="3.4.13.18" evidence="10"/>
<keyword evidence="5" id="KW-0378">Hydrolase</keyword>
<evidence type="ECO:0000256" key="3">
    <source>
        <dbReference type="ARBA" id="ARBA00022670"/>
    </source>
</evidence>
<dbReference type="PANTHER" id="PTHR43501:SF1">
    <property type="entry name" value="CYTOSOL NON-SPECIFIC DIPEPTIDASE"/>
    <property type="match status" value="1"/>
</dbReference>
<dbReference type="InterPro" id="IPR011650">
    <property type="entry name" value="Peptidase_M20_dimer"/>
</dbReference>
<dbReference type="Proteomes" id="UP000051861">
    <property type="component" value="Unassembled WGS sequence"/>
</dbReference>
<gene>
    <name evidence="19" type="ORF">AMJ44_04105</name>
</gene>
<evidence type="ECO:0000313" key="19">
    <source>
        <dbReference type="EMBL" id="KPJ69304.1"/>
    </source>
</evidence>
<evidence type="ECO:0000256" key="1">
    <source>
        <dbReference type="ARBA" id="ARBA00001941"/>
    </source>
</evidence>
<dbReference type="PIRSF" id="PIRSF016599">
    <property type="entry name" value="Xaa-His_dipept"/>
    <property type="match status" value="1"/>
</dbReference>
<evidence type="ECO:0000256" key="6">
    <source>
        <dbReference type="ARBA" id="ARBA00022833"/>
    </source>
</evidence>
<evidence type="ECO:0000256" key="13">
    <source>
        <dbReference type="ARBA" id="ARBA00071271"/>
    </source>
</evidence>
<sequence>MSAIFEGLKPSLIWKYFEKILTIPRCSGNEKAIGDYIMSVAKELNLTSKRDKVGNVVVEKKAAPGHEGSETVILQGHLDMVCEKNSDVEHDFSKDPIQAEIKEGWIQAQGTTLGSDNGIGVAASLAVMEDESLLHGPLEFLFTVDEETGLTGATKIESDFLKGKKLLNLDSEDEGTFTIGCAGGADSEIVLPLKREKIKGGELTRLKIFGLRGGHSGLDINQGRGNAIKLLARLLWQASKEFQFGLIRIEGGNKRNAIPRESEAELLIEPAQFDALFSFFQKAYEKIQNEYKVVEKETKFSFEKIEGDKENPLSSDSHRALVNLLLALPHGVIAMHPEIEELVETSTNLAIIHTHKDQSEIICSSRSSVASALEAARNMIAGIGELVQAKLIQPEGYPGWMPNLDSPLLKILKDIYLKVFQKEPEVEAVHAGLECGIIGEKFMGMDMISFGPTIEHPHSPEERINIDSVEKFWKFLAVVLEELA</sequence>
<keyword evidence="6" id="KW-0862">Zinc</keyword>
<dbReference type="InterPro" id="IPR002933">
    <property type="entry name" value="Peptidase_M20"/>
</dbReference>
<dbReference type="GO" id="GO:0046872">
    <property type="term" value="F:metal ion binding"/>
    <property type="evidence" value="ECO:0007669"/>
    <property type="project" value="UniProtKB-KW"/>
</dbReference>
<keyword evidence="3" id="KW-0645">Protease</keyword>